<dbReference type="GO" id="GO:0008379">
    <property type="term" value="F:thioredoxin peroxidase activity"/>
    <property type="evidence" value="ECO:0007669"/>
    <property type="project" value="TreeGrafter"/>
</dbReference>
<evidence type="ECO:0000256" key="3">
    <source>
        <dbReference type="ARBA" id="ARBA00022559"/>
    </source>
</evidence>
<dbReference type="SMR" id="A0A6C1DQ01"/>
<dbReference type="PANTHER" id="PTHR10681">
    <property type="entry name" value="THIOREDOXIN PEROXIDASE"/>
    <property type="match status" value="1"/>
</dbReference>
<dbReference type="GO" id="GO:0005829">
    <property type="term" value="C:cytosol"/>
    <property type="evidence" value="ECO:0007669"/>
    <property type="project" value="TreeGrafter"/>
</dbReference>
<dbReference type="Proteomes" id="UP000501346">
    <property type="component" value="Chromosome ScIV"/>
</dbReference>
<dbReference type="SUPFAM" id="SSF52833">
    <property type="entry name" value="Thioredoxin-like"/>
    <property type="match status" value="1"/>
</dbReference>
<dbReference type="InterPro" id="IPR000866">
    <property type="entry name" value="AhpC/TSA"/>
</dbReference>
<dbReference type="EMBL" id="CP048985">
    <property type="protein sequence ID" value="QID78945.1"/>
    <property type="molecule type" value="Genomic_DNA"/>
</dbReference>
<comment type="similarity">
    <text evidence="1">Belongs to the peroxiredoxin family. AhpC/Prx1 subfamily.</text>
</comment>
<keyword evidence="4 9" id="KW-0049">Antioxidant</keyword>
<dbReference type="FunFam" id="3.40.30.10:FF:000003">
    <property type="entry name" value="Peroxiredoxin 1"/>
    <property type="match status" value="1"/>
</dbReference>
<dbReference type="OrthoDB" id="185659at2759"/>
<dbReference type="AlphaFoldDB" id="A0A6C1DQ01"/>
<evidence type="ECO:0000256" key="1">
    <source>
        <dbReference type="ARBA" id="ARBA00009796"/>
    </source>
</evidence>
<organism evidence="12 13">
    <name type="scientific">Saccharomyces pastorianus</name>
    <name type="common">Lager yeast</name>
    <name type="synonym">Saccharomyces cerevisiae x Saccharomyces eubayanus</name>
    <dbReference type="NCBI Taxonomy" id="27292"/>
    <lineage>
        <taxon>Eukaryota</taxon>
        <taxon>Fungi</taxon>
        <taxon>Dikarya</taxon>
        <taxon>Ascomycota</taxon>
        <taxon>Saccharomycotina</taxon>
        <taxon>Saccharomycetes</taxon>
        <taxon>Saccharomycetales</taxon>
        <taxon>Saccharomycetaceae</taxon>
        <taxon>Saccharomyces</taxon>
    </lineage>
</organism>
<evidence type="ECO:0000259" key="11">
    <source>
        <dbReference type="PROSITE" id="PS51352"/>
    </source>
</evidence>
<dbReference type="EC" id="1.11.1.24" evidence="2"/>
<evidence type="ECO:0000256" key="6">
    <source>
        <dbReference type="ARBA" id="ARBA00023157"/>
    </source>
</evidence>
<dbReference type="InterPro" id="IPR013766">
    <property type="entry name" value="Thioredoxin_domain"/>
</dbReference>
<dbReference type="Gene3D" id="3.40.30.10">
    <property type="entry name" value="Glutaredoxin"/>
    <property type="match status" value="1"/>
</dbReference>
<protein>
    <recommendedName>
        <fullName evidence="2">thioredoxin-dependent peroxiredoxin</fullName>
        <ecNumber evidence="2">1.11.1.24</ecNumber>
    </recommendedName>
</protein>
<evidence type="ECO:0000256" key="2">
    <source>
        <dbReference type="ARBA" id="ARBA00013017"/>
    </source>
</evidence>
<keyword evidence="3 9" id="KW-0575">Peroxidase</keyword>
<keyword evidence="7 9" id="KW-0676">Redox-active center</keyword>
<dbReference type="PROSITE" id="PS51352">
    <property type="entry name" value="THIOREDOXIN_2"/>
    <property type="match status" value="1"/>
</dbReference>
<keyword evidence="13" id="KW-1185">Reference proteome</keyword>
<proteinExistence type="inferred from homology"/>
<comment type="catalytic activity">
    <reaction evidence="8">
        <text>a hydroperoxide + [thioredoxin]-dithiol = an alcohol + [thioredoxin]-disulfide + H2O</text>
        <dbReference type="Rhea" id="RHEA:62620"/>
        <dbReference type="Rhea" id="RHEA-COMP:10698"/>
        <dbReference type="Rhea" id="RHEA-COMP:10700"/>
        <dbReference type="ChEBI" id="CHEBI:15377"/>
        <dbReference type="ChEBI" id="CHEBI:29950"/>
        <dbReference type="ChEBI" id="CHEBI:30879"/>
        <dbReference type="ChEBI" id="CHEBI:35924"/>
        <dbReference type="ChEBI" id="CHEBI:50058"/>
        <dbReference type="EC" id="1.11.1.24"/>
    </reaction>
</comment>
<dbReference type="InterPro" id="IPR036249">
    <property type="entry name" value="Thioredoxin-like_sf"/>
</dbReference>
<dbReference type="GO" id="GO:0045454">
    <property type="term" value="P:cell redox homeostasis"/>
    <property type="evidence" value="ECO:0007669"/>
    <property type="project" value="TreeGrafter"/>
</dbReference>
<dbReference type="GO" id="GO:0034599">
    <property type="term" value="P:cellular response to oxidative stress"/>
    <property type="evidence" value="ECO:0007669"/>
    <property type="project" value="UniProtKB-ARBA"/>
</dbReference>
<dbReference type="GO" id="GO:0050821">
    <property type="term" value="P:protein stabilization"/>
    <property type="evidence" value="ECO:0007669"/>
    <property type="project" value="UniProtKB-ARBA"/>
</dbReference>
<dbReference type="Pfam" id="PF00578">
    <property type="entry name" value="AhpC-TSA"/>
    <property type="match status" value="1"/>
</dbReference>
<evidence type="ECO:0000256" key="4">
    <source>
        <dbReference type="ARBA" id="ARBA00022862"/>
    </source>
</evidence>
<feature type="active site" description="Cysteine sulfenic acid (-SOH) intermediate; for peroxidase activity" evidence="10">
    <location>
        <position position="48"/>
    </location>
</feature>
<reference evidence="12 13" key="1">
    <citation type="journal article" date="2019" name="BMC Genomics">
        <title>Chromosome level assembly and comparative genome analysis confirm lager-brewing yeasts originated from a single hybridization.</title>
        <authorList>
            <person name="Salazar A.N."/>
            <person name="Gorter de Vries A.R."/>
            <person name="van den Broek M."/>
            <person name="Brouwers N."/>
            <person name="de la Torre Cortes P."/>
            <person name="Kuijpers N.G.A."/>
            <person name="Daran J.G."/>
            <person name="Abeel T."/>
        </authorList>
    </citation>
    <scope>NUCLEOTIDE SEQUENCE [LARGE SCALE GENOMIC DNA]</scope>
    <source>
        <strain evidence="12 13">CBS 1483</strain>
    </source>
</reference>
<dbReference type="Pfam" id="PF10417">
    <property type="entry name" value="1-cysPrx_C"/>
    <property type="match status" value="1"/>
</dbReference>
<evidence type="ECO:0000256" key="8">
    <source>
        <dbReference type="ARBA" id="ARBA00049091"/>
    </source>
</evidence>
<feature type="domain" description="Thioredoxin" evidence="11">
    <location>
        <begin position="3"/>
        <end position="161"/>
    </location>
</feature>
<gene>
    <name evidence="12" type="primary">TSA2_1</name>
    <name evidence="12" type="ORF">GRS66_001177</name>
</gene>
<evidence type="ECO:0000313" key="13">
    <source>
        <dbReference type="Proteomes" id="UP000501346"/>
    </source>
</evidence>
<keyword evidence="6" id="KW-1015">Disulfide bond</keyword>
<dbReference type="PIRSF" id="PIRSF000239">
    <property type="entry name" value="AHPC"/>
    <property type="match status" value="1"/>
</dbReference>
<dbReference type="PANTHER" id="PTHR10681:SF171">
    <property type="entry name" value="PEROXIREDOXIN 4"/>
    <property type="match status" value="1"/>
</dbReference>
<evidence type="ECO:0000256" key="9">
    <source>
        <dbReference type="PIRNR" id="PIRNR000239"/>
    </source>
</evidence>
<accession>A0A6C1DQ01</accession>
<sequence length="196" mass="21615">MVAEVQKQAPPFKKTAVVDGIFEEISLEKYKGKYVVLAFVPLAFSFVCPTEIVAFSDAAKKFEDQGAQVLFASTDSEYSLLAWTNLPRKDGGLGPVKVPLLADKNHSLSRDYGVLIEKEGIALRGLFIIDPKGIIRHITINDLSVGRNVNEALRLVEGFQWTDKNGTVLPCNWTPGAATIKPDVKDSKEYFKNANN</sequence>
<comment type="function">
    <text evidence="9">Thiol-specific peroxidase that catalyzes the reduction of hydrogen peroxide and organic hydroperoxides to water and alcohols, respectively.</text>
</comment>
<dbReference type="GO" id="GO:0042744">
    <property type="term" value="P:hydrogen peroxide catabolic process"/>
    <property type="evidence" value="ECO:0007669"/>
    <property type="project" value="TreeGrafter"/>
</dbReference>
<dbReference type="InterPro" id="IPR024706">
    <property type="entry name" value="Peroxiredoxin_AhpC-typ"/>
</dbReference>
<dbReference type="InterPro" id="IPR050217">
    <property type="entry name" value="Peroxiredoxin"/>
</dbReference>
<evidence type="ECO:0000256" key="10">
    <source>
        <dbReference type="PIRSR" id="PIRSR000239-1"/>
    </source>
</evidence>
<keyword evidence="5 9" id="KW-0560">Oxidoreductase</keyword>
<evidence type="ECO:0000313" key="12">
    <source>
        <dbReference type="EMBL" id="QID78945.1"/>
    </source>
</evidence>
<dbReference type="InterPro" id="IPR019479">
    <property type="entry name" value="Peroxiredoxin_C"/>
</dbReference>
<evidence type="ECO:0000256" key="7">
    <source>
        <dbReference type="ARBA" id="ARBA00023284"/>
    </source>
</evidence>
<dbReference type="CDD" id="cd03015">
    <property type="entry name" value="PRX_Typ2cys"/>
    <property type="match status" value="1"/>
</dbReference>
<dbReference type="GO" id="GO:0034605">
    <property type="term" value="P:cellular response to heat"/>
    <property type="evidence" value="ECO:0007669"/>
    <property type="project" value="UniProtKB-ARBA"/>
</dbReference>
<evidence type="ECO:0000256" key="5">
    <source>
        <dbReference type="ARBA" id="ARBA00023002"/>
    </source>
</evidence>
<name>A0A6C1DQ01_SACPS</name>